<dbReference type="SUPFAM" id="SSF50630">
    <property type="entry name" value="Acid proteases"/>
    <property type="match status" value="1"/>
</dbReference>
<evidence type="ECO:0000313" key="1">
    <source>
        <dbReference type="EMBL" id="AGS52183.1"/>
    </source>
</evidence>
<evidence type="ECO:0008006" key="2">
    <source>
        <dbReference type="Google" id="ProtNLM"/>
    </source>
</evidence>
<protein>
    <recommendedName>
        <fullName evidence="2">Peptidase A2 domain-containing protein</fullName>
    </recommendedName>
</protein>
<organism evidence="1">
    <name type="scientific">uncultured bacterium contig00052</name>
    <dbReference type="NCBI Taxonomy" id="1181536"/>
    <lineage>
        <taxon>Bacteria</taxon>
        <taxon>environmental samples</taxon>
    </lineage>
</organism>
<dbReference type="AlphaFoldDB" id="A0A806KGT6"/>
<accession>A0A806KGT6</accession>
<sequence length="136" mass="15069">MKKHKAFTTNFDKIVFDITTELSIGNQNSASKKFMTVWDTGAQGSVITKKVAKILKLTHIGWTTIRGVTGKARAKIYFVDFILPNGVQIQTEVTSCDSLGNCDALIGMDIITLGDFSISNYGKKLHFHLESHLFAK</sequence>
<proteinExistence type="predicted"/>
<dbReference type="InterPro" id="IPR021109">
    <property type="entry name" value="Peptidase_aspartic_dom_sf"/>
</dbReference>
<reference evidence="1" key="1">
    <citation type="submission" date="2012-03" db="EMBL/GenBank/DDBJ databases">
        <title>Functional metagenomics reveals considerable lignocellulase gene clusters in the gut microbiome of a wood-feeding higher termite.</title>
        <authorList>
            <person name="Liu N."/>
        </authorList>
    </citation>
    <scope>NUCLEOTIDE SEQUENCE</scope>
</reference>
<dbReference type="Gene3D" id="2.40.70.10">
    <property type="entry name" value="Acid Proteases"/>
    <property type="match status" value="1"/>
</dbReference>
<name>A0A806KGT6_9BACT</name>
<dbReference type="EMBL" id="JQ844185">
    <property type="protein sequence ID" value="AGS52183.1"/>
    <property type="molecule type" value="Genomic_DNA"/>
</dbReference>